<evidence type="ECO:0000313" key="2">
    <source>
        <dbReference type="Proteomes" id="UP000467635"/>
    </source>
</evidence>
<gene>
    <name evidence="1" type="ORF">GKC33_10660</name>
</gene>
<dbReference type="AlphaFoldDB" id="A0A7X2MGP3"/>
<accession>A0A7X2MGP3</accession>
<dbReference type="Proteomes" id="UP000467635">
    <property type="component" value="Unassembled WGS sequence"/>
</dbReference>
<evidence type="ECO:0000313" key="1">
    <source>
        <dbReference type="EMBL" id="MSE09133.1"/>
    </source>
</evidence>
<name>A0A7X2MGP3_9LACO</name>
<feature type="non-terminal residue" evidence="1">
    <location>
        <position position="1"/>
    </location>
</feature>
<dbReference type="EMBL" id="WKKX01000636">
    <property type="protein sequence ID" value="MSE09133.1"/>
    <property type="molecule type" value="Genomic_DNA"/>
</dbReference>
<organism evidence="1 2">
    <name type="scientific">Ligilactobacillus salivarius</name>
    <dbReference type="NCBI Taxonomy" id="1624"/>
    <lineage>
        <taxon>Bacteria</taxon>
        <taxon>Bacillati</taxon>
        <taxon>Bacillota</taxon>
        <taxon>Bacilli</taxon>
        <taxon>Lactobacillales</taxon>
        <taxon>Lactobacillaceae</taxon>
        <taxon>Ligilactobacillus</taxon>
    </lineage>
</organism>
<proteinExistence type="predicted"/>
<sequence length="22" mass="2466">PALSQFMPTSCDVLADDWKIVE</sequence>
<protein>
    <submittedName>
        <fullName evidence="1">DUF2829 domain-containing protein</fullName>
    </submittedName>
</protein>
<reference evidence="1 2" key="1">
    <citation type="submission" date="2019-11" db="EMBL/GenBank/DDBJ databases">
        <title>Draft Genome Sequence of Plant Growth-Promoting Rhizosphere-Associated Bacteria.</title>
        <authorList>
            <person name="Vasilyev I.Y."/>
            <person name="Radchenko V."/>
            <person name="Ilnitskaya E.V."/>
        </authorList>
    </citation>
    <scope>NUCLEOTIDE SEQUENCE [LARGE SCALE GENOMIC DNA]</scope>
    <source>
        <strain evidence="1 2">VRA_01-1sq_f</strain>
    </source>
</reference>
<comment type="caution">
    <text evidence="1">The sequence shown here is derived from an EMBL/GenBank/DDBJ whole genome shotgun (WGS) entry which is preliminary data.</text>
</comment>